<feature type="binding site" evidence="3">
    <location>
        <begin position="305"/>
        <end position="308"/>
    </location>
    <ligand>
        <name>CTP</name>
        <dbReference type="ChEBI" id="CHEBI:37563"/>
    </ligand>
</feature>
<dbReference type="SUPFAM" id="SSF52507">
    <property type="entry name" value="Homo-oligomeric flavin-containing Cys decarboxylases, HFCD"/>
    <property type="match status" value="1"/>
</dbReference>
<feature type="binding site" evidence="3">
    <location>
        <position position="289"/>
    </location>
    <ligand>
        <name>CTP</name>
        <dbReference type="ChEBI" id="CHEBI:37563"/>
    </ligand>
</feature>
<feature type="binding site" evidence="3">
    <location>
        <position position="338"/>
    </location>
    <ligand>
        <name>CTP</name>
        <dbReference type="ChEBI" id="CHEBI:37563"/>
    </ligand>
</feature>
<comment type="cofactor">
    <cofactor evidence="3">
        <name>FMN</name>
        <dbReference type="ChEBI" id="CHEBI:58210"/>
    </cofactor>
    <text evidence="3">Binds 1 FMN per subunit.</text>
</comment>
<dbReference type="Pfam" id="PF02441">
    <property type="entry name" value="Flavoprotein"/>
    <property type="match status" value="1"/>
</dbReference>
<comment type="catalytic activity">
    <reaction evidence="3 4">
        <text>N-[(R)-4-phosphopantothenoyl]-L-cysteine + H(+) = (R)-4'-phosphopantetheine + CO2</text>
        <dbReference type="Rhea" id="RHEA:16793"/>
        <dbReference type="ChEBI" id="CHEBI:15378"/>
        <dbReference type="ChEBI" id="CHEBI:16526"/>
        <dbReference type="ChEBI" id="CHEBI:59458"/>
        <dbReference type="ChEBI" id="CHEBI:61723"/>
        <dbReference type="EC" id="4.1.1.36"/>
    </reaction>
</comment>
<dbReference type="SUPFAM" id="SSF102645">
    <property type="entry name" value="CoaB-like"/>
    <property type="match status" value="1"/>
</dbReference>
<keyword evidence="3" id="KW-0479">Metal-binding</keyword>
<comment type="function">
    <text evidence="4">Catalyzes two steps in the biosynthesis of coenzyme A. In the first step cysteine is conjugated to 4'-phosphopantothenate to form 4-phosphopantothenoylcysteine, in the latter compound is decarboxylated to form 4'-phosphopantotheine.</text>
</comment>
<dbReference type="InterPro" id="IPR005252">
    <property type="entry name" value="CoaBC"/>
</dbReference>
<feature type="domain" description="Flavoprotein" evidence="5">
    <location>
        <begin position="6"/>
        <end position="179"/>
    </location>
</feature>
<dbReference type="Pfam" id="PF04127">
    <property type="entry name" value="DFP"/>
    <property type="match status" value="1"/>
</dbReference>
<organism evidence="7 8">
    <name type="scientific">Buttiauxella gaviniae</name>
    <dbReference type="NCBI Taxonomy" id="82990"/>
    <lineage>
        <taxon>Bacteria</taxon>
        <taxon>Pseudomonadati</taxon>
        <taxon>Pseudomonadota</taxon>
        <taxon>Gammaproteobacteria</taxon>
        <taxon>Enterobacterales</taxon>
        <taxon>Enterobacteriaceae</taxon>
        <taxon>Buttiauxella</taxon>
    </lineage>
</organism>
<keyword evidence="8" id="KW-1185">Reference proteome</keyword>
<name>A0ABV3NTX6_9ENTR</name>
<keyword evidence="3 4" id="KW-0285">Flavoprotein</keyword>
<dbReference type="InterPro" id="IPR003382">
    <property type="entry name" value="Flavoprotein"/>
</dbReference>
<keyword evidence="3 4" id="KW-0436">Ligase</keyword>
<keyword evidence="3" id="KW-0511">Multifunctional enzyme</keyword>
<reference evidence="7 8" key="1">
    <citation type="submission" date="2024-07" db="EMBL/GenBank/DDBJ databases">
        <authorList>
            <person name="Wang L."/>
        </authorList>
    </citation>
    <scope>NUCLEOTIDE SEQUENCE [LARGE SCALE GENOMIC DNA]</scope>
    <source>
        <strain evidence="7 8">WL359</strain>
    </source>
</reference>
<evidence type="ECO:0000313" key="7">
    <source>
        <dbReference type="EMBL" id="MEW7312984.1"/>
    </source>
</evidence>
<evidence type="ECO:0000259" key="6">
    <source>
        <dbReference type="Pfam" id="PF04127"/>
    </source>
</evidence>
<comment type="pathway">
    <text evidence="3 4">Cofactor biosynthesis; coenzyme A biosynthesis; CoA from (R)-pantothenate: step 2/5.</text>
</comment>
<evidence type="ECO:0000256" key="1">
    <source>
        <dbReference type="ARBA" id="ARBA00022793"/>
    </source>
</evidence>
<dbReference type="RefSeq" id="WP_367597356.1">
    <property type="nucleotide sequence ID" value="NZ_JBFMVT010000002.1"/>
</dbReference>
<dbReference type="Proteomes" id="UP001555342">
    <property type="component" value="Unassembled WGS sequence"/>
</dbReference>
<dbReference type="GO" id="GO:0004632">
    <property type="term" value="F:phosphopantothenate--cysteine ligase activity"/>
    <property type="evidence" value="ECO:0007669"/>
    <property type="project" value="UniProtKB-EC"/>
</dbReference>
<feature type="binding site" evidence="3">
    <location>
        <position position="342"/>
    </location>
    <ligand>
        <name>CTP</name>
        <dbReference type="ChEBI" id="CHEBI:37563"/>
    </ligand>
</feature>
<dbReference type="InterPro" id="IPR036551">
    <property type="entry name" value="Flavin_trans-like"/>
</dbReference>
<comment type="caution">
    <text evidence="7">The sequence shown here is derived from an EMBL/GenBank/DDBJ whole genome shotgun (WGS) entry which is preliminary data.</text>
</comment>
<feature type="domain" description="DNA/pantothenate metabolism flavoprotein C-terminal" evidence="6">
    <location>
        <begin position="186"/>
        <end position="395"/>
    </location>
</feature>
<dbReference type="EMBL" id="JBFMVT010000002">
    <property type="protein sequence ID" value="MEW7312984.1"/>
    <property type="molecule type" value="Genomic_DNA"/>
</dbReference>
<dbReference type="Gene3D" id="3.40.50.1950">
    <property type="entry name" value="Flavin prenyltransferase-like"/>
    <property type="match status" value="1"/>
</dbReference>
<keyword evidence="1 3" id="KW-0210">Decarboxylase</keyword>
<dbReference type="Gene3D" id="3.40.50.10300">
    <property type="entry name" value="CoaB-like"/>
    <property type="match status" value="1"/>
</dbReference>
<dbReference type="PANTHER" id="PTHR14359">
    <property type="entry name" value="HOMO-OLIGOMERIC FLAVIN CONTAINING CYS DECARBOXYLASE FAMILY"/>
    <property type="match status" value="1"/>
</dbReference>
<comment type="similarity">
    <text evidence="3 4">In the C-terminal section; belongs to the PPC synthetase family.</text>
</comment>
<feature type="region of interest" description="Phosphopantothenate--cysteine ligase" evidence="3">
    <location>
        <begin position="191"/>
        <end position="403"/>
    </location>
</feature>
<evidence type="ECO:0000256" key="3">
    <source>
        <dbReference type="HAMAP-Rule" id="MF_02225"/>
    </source>
</evidence>
<comment type="similarity">
    <text evidence="3 4">In the N-terminal section; belongs to the HFCD (homo-oligomeric flavin containing Cys decarboxylase) superfamily.</text>
</comment>
<feature type="binding site" evidence="3">
    <location>
        <position position="324"/>
    </location>
    <ligand>
        <name>CTP</name>
        <dbReference type="ChEBI" id="CHEBI:37563"/>
    </ligand>
</feature>
<evidence type="ECO:0000256" key="2">
    <source>
        <dbReference type="ARBA" id="ARBA00023239"/>
    </source>
</evidence>
<dbReference type="HAMAP" id="MF_02225">
    <property type="entry name" value="CoaBC"/>
    <property type="match status" value="1"/>
</dbReference>
<sequence length="403" mass="43348">MGLSGKKIVLGVSGGIAAYKTPELVRRLRERGAEVRVVMTEGAKAFITPLSLQAVSGYPVSDSLLDPAAEAAMGHIELGKWADLVILAPATADLIARITAGMANDLVSTICLATPSPVAVVPAMNQQMYRAVATQHNLEVLSSRGLLLWGPDSGSQACGDVGPGRMLDPLTIVEMAVQHFTVIKDLQHLNVMITAGPTRERLDPVRYITNDSSGKMGYAIAAAAASRGANVTLISGPVSLPTPPWVKRIDVTTALEMEAAVQQHVQEQQIFVGCAAVADYRAAAVADEKIKKQGDEITIKMIKNPDIVAGVAALSAHRPYVVGFAAETNNVEEYARQKRMSKNLDLICANDVSQTGQGFNSDNNALHLFWQEGDKVLPLERKELLGHLLLNEIVTRYDEKNRR</sequence>
<dbReference type="EC" id="6.3.2.5" evidence="3"/>
<comment type="pathway">
    <text evidence="3 4">Cofactor biosynthesis; coenzyme A biosynthesis; CoA from (R)-pantothenate: step 3/5.</text>
</comment>
<dbReference type="InterPro" id="IPR035929">
    <property type="entry name" value="CoaB-like_sf"/>
</dbReference>
<dbReference type="PANTHER" id="PTHR14359:SF6">
    <property type="entry name" value="PHOSPHOPANTOTHENOYLCYSTEINE DECARBOXYLASE"/>
    <property type="match status" value="1"/>
</dbReference>
<evidence type="ECO:0000256" key="4">
    <source>
        <dbReference type="RuleBase" id="RU364078"/>
    </source>
</evidence>
<dbReference type="EC" id="4.1.1.36" evidence="3"/>
<gene>
    <name evidence="3 7" type="primary">coaBC</name>
    <name evidence="7" type="ORF">AB1E22_09725</name>
</gene>
<keyword evidence="3" id="KW-0460">Magnesium</keyword>
<comment type="cofactor">
    <cofactor evidence="3">
        <name>Mg(2+)</name>
        <dbReference type="ChEBI" id="CHEBI:18420"/>
    </cofactor>
</comment>
<feature type="region of interest" description="Phosphopantothenoylcysteine decarboxylase" evidence="3">
    <location>
        <begin position="1"/>
        <end position="190"/>
    </location>
</feature>
<evidence type="ECO:0000259" key="5">
    <source>
        <dbReference type="Pfam" id="PF02441"/>
    </source>
</evidence>
<comment type="catalytic activity">
    <reaction evidence="3 4">
        <text>(R)-4'-phosphopantothenate + L-cysteine + CTP = N-[(R)-4-phosphopantothenoyl]-L-cysteine + CMP + diphosphate + H(+)</text>
        <dbReference type="Rhea" id="RHEA:19397"/>
        <dbReference type="ChEBI" id="CHEBI:10986"/>
        <dbReference type="ChEBI" id="CHEBI:15378"/>
        <dbReference type="ChEBI" id="CHEBI:33019"/>
        <dbReference type="ChEBI" id="CHEBI:35235"/>
        <dbReference type="ChEBI" id="CHEBI:37563"/>
        <dbReference type="ChEBI" id="CHEBI:59458"/>
        <dbReference type="ChEBI" id="CHEBI:60377"/>
        <dbReference type="EC" id="6.3.2.5"/>
    </reaction>
</comment>
<keyword evidence="3 4" id="KW-0288">FMN</keyword>
<proteinExistence type="inferred from homology"/>
<keyword evidence="2 3" id="KW-0456">Lyase</keyword>
<evidence type="ECO:0000313" key="8">
    <source>
        <dbReference type="Proteomes" id="UP001555342"/>
    </source>
</evidence>
<comment type="function">
    <text evidence="3">Catalyzes two sequential steps in the biosynthesis of coenzyme A. In the first step cysteine is conjugated to 4'-phosphopantothenate to form 4-phosphopantothenoylcysteine. In the second step the latter compound is decarboxylated to form 4'-phosphopantotheine.</text>
</comment>
<dbReference type="InterPro" id="IPR007085">
    <property type="entry name" value="DNA/pantothenate-metab_flavo_C"/>
</dbReference>
<feature type="binding site" evidence="3">
    <location>
        <begin position="273"/>
        <end position="275"/>
    </location>
    <ligand>
        <name>CTP</name>
        <dbReference type="ChEBI" id="CHEBI:37563"/>
    </ligand>
</feature>
<feature type="binding site" evidence="3">
    <location>
        <position position="279"/>
    </location>
    <ligand>
        <name>CTP</name>
        <dbReference type="ChEBI" id="CHEBI:37563"/>
    </ligand>
</feature>
<accession>A0ABV3NTX6</accession>
<dbReference type="NCBIfam" id="TIGR00521">
    <property type="entry name" value="coaBC_dfp"/>
    <property type="match status" value="1"/>
</dbReference>
<feature type="active site" description="Proton donor" evidence="3">
    <location>
        <position position="158"/>
    </location>
</feature>
<dbReference type="GO" id="GO:0004633">
    <property type="term" value="F:phosphopantothenoylcysteine decarboxylase activity"/>
    <property type="evidence" value="ECO:0007669"/>
    <property type="project" value="UniProtKB-EC"/>
</dbReference>
<protein>
    <recommendedName>
        <fullName evidence="3">Coenzyme A biosynthesis bifunctional protein CoaBC</fullName>
    </recommendedName>
    <alternativeName>
        <fullName evidence="3">DNA/pantothenate metabolism flavoprotein</fullName>
    </alternativeName>
    <alternativeName>
        <fullName evidence="3">Phosphopantothenoylcysteine synthetase/decarboxylase</fullName>
        <shortName evidence="3">PPCS-PPCDC</shortName>
    </alternativeName>
    <domain>
        <recommendedName>
            <fullName evidence="3">Phosphopantothenoylcysteine decarboxylase</fullName>
            <shortName evidence="3">PPC decarboxylase</shortName>
            <shortName evidence="3">PPC-DC</shortName>
            <ecNumber evidence="3">4.1.1.36</ecNumber>
        </recommendedName>
        <alternativeName>
            <fullName evidence="3">CoaC</fullName>
        </alternativeName>
    </domain>
    <domain>
        <recommendedName>
            <fullName evidence="3">Phosphopantothenate--cysteine ligase</fullName>
            <ecNumber evidence="3">6.3.2.5</ecNumber>
        </recommendedName>
        <alternativeName>
            <fullName evidence="3">CoaB</fullName>
        </alternativeName>
        <alternativeName>
            <fullName evidence="3">Phosphopantothenoylcysteine synthetase</fullName>
            <shortName evidence="3">PPC synthetase</shortName>
            <shortName evidence="3">PPC-S</shortName>
        </alternativeName>
    </domain>
</protein>